<feature type="domain" description="ABC transporter" evidence="10">
    <location>
        <begin position="404"/>
        <end position="631"/>
    </location>
</feature>
<name>A0A1W0AB64_9STRA</name>
<protein>
    <submittedName>
        <fullName evidence="12">ATP-binding Cassette (ABC) Superfamily</fullName>
    </submittedName>
</protein>
<dbReference type="PROSITE" id="PS50929">
    <property type="entry name" value="ABC_TM1F"/>
    <property type="match status" value="1"/>
</dbReference>
<keyword evidence="3 9" id="KW-0812">Transmembrane</keyword>
<dbReference type="SUPFAM" id="SSF52540">
    <property type="entry name" value="P-loop containing nucleoside triphosphate hydrolases"/>
    <property type="match status" value="2"/>
</dbReference>
<keyword evidence="8 9" id="KW-0472">Membrane</keyword>
<evidence type="ECO:0000259" key="11">
    <source>
        <dbReference type="PROSITE" id="PS50929"/>
    </source>
</evidence>
<keyword evidence="6 12" id="KW-0067">ATP-binding</keyword>
<gene>
    <name evidence="12" type="ORF">THRCLA_20133</name>
</gene>
<evidence type="ECO:0000256" key="1">
    <source>
        <dbReference type="ARBA" id="ARBA00004128"/>
    </source>
</evidence>
<feature type="transmembrane region" description="Helical" evidence="9">
    <location>
        <begin position="303"/>
        <end position="321"/>
    </location>
</feature>
<reference evidence="12 13" key="1">
    <citation type="journal article" date="2014" name="Genome Biol. Evol.">
        <title>The secreted proteins of Achlya hypogyna and Thraustotheca clavata identify the ancestral oomycete secretome and reveal gene acquisitions by horizontal gene transfer.</title>
        <authorList>
            <person name="Misner I."/>
            <person name="Blouin N."/>
            <person name="Leonard G."/>
            <person name="Richards T.A."/>
            <person name="Lane C.E."/>
        </authorList>
    </citation>
    <scope>NUCLEOTIDE SEQUENCE [LARGE SCALE GENOMIC DNA]</scope>
    <source>
        <strain evidence="12 13">ATCC 34112</strain>
    </source>
</reference>
<dbReference type="Pfam" id="PF00664">
    <property type="entry name" value="ABC_membrane"/>
    <property type="match status" value="1"/>
</dbReference>
<feature type="domain" description="ABC transporter" evidence="10">
    <location>
        <begin position="1057"/>
        <end position="1278"/>
    </location>
</feature>
<keyword evidence="13" id="KW-1185">Reference proteome</keyword>
<dbReference type="PANTHER" id="PTHR24223:SF443">
    <property type="entry name" value="MULTIDRUG-RESISTANCE LIKE PROTEIN 1, ISOFORM I"/>
    <property type="match status" value="1"/>
</dbReference>
<dbReference type="Gene3D" id="3.40.50.300">
    <property type="entry name" value="P-loop containing nucleotide triphosphate hydrolases"/>
    <property type="match status" value="2"/>
</dbReference>
<dbReference type="Pfam" id="PF00005">
    <property type="entry name" value="ABC_tran"/>
    <property type="match status" value="2"/>
</dbReference>
<feature type="transmembrane region" description="Helical" evidence="9">
    <location>
        <begin position="197"/>
        <end position="219"/>
    </location>
</feature>
<evidence type="ECO:0000256" key="9">
    <source>
        <dbReference type="SAM" id="Phobius"/>
    </source>
</evidence>
<keyword evidence="2" id="KW-0813">Transport</keyword>
<feature type="transmembrane region" description="Helical" evidence="9">
    <location>
        <begin position="225"/>
        <end position="243"/>
    </location>
</feature>
<evidence type="ECO:0000313" key="13">
    <source>
        <dbReference type="Proteomes" id="UP000243217"/>
    </source>
</evidence>
<feature type="domain" description="ABC transmembrane type-1" evidence="11">
    <location>
        <begin position="730"/>
        <end position="1025"/>
    </location>
</feature>
<evidence type="ECO:0000256" key="2">
    <source>
        <dbReference type="ARBA" id="ARBA00022448"/>
    </source>
</evidence>
<dbReference type="GO" id="GO:0005524">
    <property type="term" value="F:ATP binding"/>
    <property type="evidence" value="ECO:0007669"/>
    <property type="project" value="UniProtKB-KW"/>
</dbReference>
<feature type="transmembrane region" description="Helical" evidence="9">
    <location>
        <begin position="971"/>
        <end position="992"/>
    </location>
</feature>
<dbReference type="Gene3D" id="1.20.1560.10">
    <property type="entry name" value="ABC transporter type 1, transmembrane domain"/>
    <property type="match status" value="2"/>
</dbReference>
<comment type="subcellular location">
    <subcellularLocation>
        <location evidence="1">Vacuole membrane</location>
        <topology evidence="1">Multi-pass membrane protein</topology>
    </subcellularLocation>
</comment>
<feature type="transmembrane region" description="Helical" evidence="9">
    <location>
        <begin position="874"/>
        <end position="895"/>
    </location>
</feature>
<feature type="transmembrane region" description="Helical" evidence="9">
    <location>
        <begin position="124"/>
        <end position="141"/>
    </location>
</feature>
<feature type="transmembrane region" description="Helical" evidence="9">
    <location>
        <begin position="93"/>
        <end position="118"/>
    </location>
</feature>
<dbReference type="PANTHER" id="PTHR24223">
    <property type="entry name" value="ATP-BINDING CASSETTE SUB-FAMILY C"/>
    <property type="match status" value="1"/>
</dbReference>
<evidence type="ECO:0000256" key="7">
    <source>
        <dbReference type="ARBA" id="ARBA00022989"/>
    </source>
</evidence>
<feature type="transmembrane region" description="Helical" evidence="9">
    <location>
        <begin position="784"/>
        <end position="806"/>
    </location>
</feature>
<accession>A0A1W0AB64</accession>
<dbReference type="GO" id="GO:0140359">
    <property type="term" value="F:ABC-type transporter activity"/>
    <property type="evidence" value="ECO:0007669"/>
    <property type="project" value="InterPro"/>
</dbReference>
<keyword evidence="5" id="KW-0547">Nucleotide-binding</keyword>
<dbReference type="SUPFAM" id="SSF90123">
    <property type="entry name" value="ABC transporter transmembrane region"/>
    <property type="match status" value="2"/>
</dbReference>
<evidence type="ECO:0000256" key="8">
    <source>
        <dbReference type="ARBA" id="ARBA00023136"/>
    </source>
</evidence>
<dbReference type="InterPro" id="IPR011527">
    <property type="entry name" value="ABC1_TM_dom"/>
</dbReference>
<evidence type="ECO:0000256" key="3">
    <source>
        <dbReference type="ARBA" id="ARBA00022692"/>
    </source>
</evidence>
<dbReference type="PROSITE" id="PS50893">
    <property type="entry name" value="ABC_TRANSPORTER_2"/>
    <property type="match status" value="2"/>
</dbReference>
<dbReference type="InterPro" id="IPR050173">
    <property type="entry name" value="ABC_transporter_C-like"/>
</dbReference>
<evidence type="ECO:0000313" key="12">
    <source>
        <dbReference type="EMBL" id="OQS07534.1"/>
    </source>
</evidence>
<feature type="transmembrane region" description="Helical" evidence="9">
    <location>
        <begin position="849"/>
        <end position="868"/>
    </location>
</feature>
<dbReference type="InterPro" id="IPR003593">
    <property type="entry name" value="AAA+_ATPase"/>
</dbReference>
<dbReference type="SMART" id="SM00382">
    <property type="entry name" value="AAA"/>
    <property type="match status" value="2"/>
</dbReference>
<dbReference type="STRING" id="74557.A0A1W0AB64"/>
<evidence type="ECO:0000256" key="6">
    <source>
        <dbReference type="ARBA" id="ARBA00022840"/>
    </source>
</evidence>
<keyword evidence="7 9" id="KW-1133">Transmembrane helix</keyword>
<dbReference type="Proteomes" id="UP000243217">
    <property type="component" value="Unassembled WGS sequence"/>
</dbReference>
<evidence type="ECO:0000256" key="5">
    <source>
        <dbReference type="ARBA" id="ARBA00022741"/>
    </source>
</evidence>
<comment type="caution">
    <text evidence="12">The sequence shown here is derived from an EMBL/GenBank/DDBJ whole genome shotgun (WGS) entry which is preliminary data.</text>
</comment>
<sequence length="1279" mass="143521">MLGHQSTKYHTFADPGESLNTHPLDQVSWLSKIWFSWTKRFIKLANTKGLASEDLWPLPRGSEVHSLAANFDTEYYVYKQSILRTFFAVHGRIFILVGCLEFLVAACDLYTPFSLYLILKGGNIVYLGACLVGVQIIKAFASAHGMFYNKVIGIEFSSALRHMLFEKALGVHSSKDSWIDEFDQTNFSSQVLNVSDIALVLHHMWILPLEIAAGMYLIYYIAGQAVFGGIAAFVAFFLLDCFCTTCQCTSWQKELIEYMNHRMYLFQLYLNSMDNIKCRGWESFCDSKIVSIRALEESSLAKFLRCLWVSASTVIVLTIFISHSYFSTEPAKYSIAVVFSVISIVHRLHFILNSIPKVVQSVVKSFRAIKTMHNVLLVEQIDETNVVTMADRNAAKYTRDQTILSVQDGTFQWSTSGPSIFQKMKFKVKRGEFVVIHGGNGKSSLCTVLLGEMYKSAGIVFVGGSVAYVAQTPWVQLHLSIRENILFGKTYDRLKYQKIIDACGLTMDFLTFPIGDRTEPTNAPNAKKVILTKAQEARISLARACYSDADIYLIDSILCEMDMNIASHIFRNCILGILQQKTILLVSNNPQIIECNYVDATICIKDHGVLSIIPNATRGKLPRSPVRRRKTQKDFLSMNLLSCPPSPHIPGRSNFDTKLVLPHESHENVFETCKFTCSHQTSVLPHIYSMVSSHSNLFATSTQEDEIFLPQERHLVKKNADGQNGTWMIVLVTFITISVQIVRIGSDIWLAQCTNGTSSQLPWPLKIDDDLISIPYGAEIDLGIAVYILISLSNCILTAFEIWLLLSLCQRQTFKQFREAISKLLHAPLIILDALPSQRLLSRFRDDSYICDVYLPCVIVPLAISSSWLASTFLIVMVLLQGLGAIIAPVVVMYIREICDYIAPVQDFHRMEQQTRKPLSVLVSACLKGCVTIRAYGNMQLLRFYHLHHQKIEENAKTQYAMAAVNARMNLLLYLLGSMALAVVFFVLWLNATISVSIIGVVVLYAIEVSMYTEGLVDLLAALDLSVKASTRLVDISTIEQEATRQQSTIRFPYGRISFEHVHFALAPNQPAMLKDINFEILGGEKVALLGGQCAGKSCIAMAIFRLYPLTTGRICIDGVDIMTLNEINLRCAITIIPQFPRWLHSSIREYIDPYDAYSDNTIFEALRKLRLASKVAAIGLDNPIKETNGVKIFNTGELQLLSACQALLTQAKIIIIDEADAQIESFLHQTLSQLCTQSTIIAITQHLDHVQTFNRAIILDHGQVLYTGSPDAAQEHLF</sequence>
<keyword evidence="4" id="KW-0677">Repeat</keyword>
<dbReference type="InterPro" id="IPR003439">
    <property type="entry name" value="ABC_transporter-like_ATP-bd"/>
</dbReference>
<dbReference type="InterPro" id="IPR036640">
    <property type="entry name" value="ABC1_TM_sf"/>
</dbReference>
<organism evidence="12 13">
    <name type="scientific">Thraustotheca clavata</name>
    <dbReference type="NCBI Taxonomy" id="74557"/>
    <lineage>
        <taxon>Eukaryota</taxon>
        <taxon>Sar</taxon>
        <taxon>Stramenopiles</taxon>
        <taxon>Oomycota</taxon>
        <taxon>Saprolegniomycetes</taxon>
        <taxon>Saprolegniales</taxon>
        <taxon>Achlyaceae</taxon>
        <taxon>Thraustotheca</taxon>
    </lineage>
</organism>
<evidence type="ECO:0000256" key="4">
    <source>
        <dbReference type="ARBA" id="ARBA00022737"/>
    </source>
</evidence>
<dbReference type="EMBL" id="JNBS01000231">
    <property type="protein sequence ID" value="OQS07534.1"/>
    <property type="molecule type" value="Genomic_DNA"/>
</dbReference>
<dbReference type="OrthoDB" id="74384at2759"/>
<dbReference type="AlphaFoldDB" id="A0A1W0AB64"/>
<dbReference type="GO" id="GO:0005774">
    <property type="term" value="C:vacuolar membrane"/>
    <property type="evidence" value="ECO:0007669"/>
    <property type="project" value="UniProtKB-SubCell"/>
</dbReference>
<dbReference type="GO" id="GO:0016887">
    <property type="term" value="F:ATP hydrolysis activity"/>
    <property type="evidence" value="ECO:0007669"/>
    <property type="project" value="InterPro"/>
</dbReference>
<proteinExistence type="predicted"/>
<dbReference type="InterPro" id="IPR027417">
    <property type="entry name" value="P-loop_NTPase"/>
</dbReference>
<evidence type="ECO:0000259" key="10">
    <source>
        <dbReference type="PROSITE" id="PS50893"/>
    </source>
</evidence>